<protein>
    <submittedName>
        <fullName evidence="1">Uncharacterized protein</fullName>
    </submittedName>
</protein>
<keyword evidence="2" id="KW-1185">Reference proteome</keyword>
<gene>
    <name evidence="1" type="ORF">Vadar_032288</name>
</gene>
<accession>A0ACB7ZHV6</accession>
<evidence type="ECO:0000313" key="2">
    <source>
        <dbReference type="Proteomes" id="UP000828048"/>
    </source>
</evidence>
<dbReference type="EMBL" id="CM037162">
    <property type="protein sequence ID" value="KAH7864657.1"/>
    <property type="molecule type" value="Genomic_DNA"/>
</dbReference>
<name>A0ACB7ZHV6_9ERIC</name>
<organism evidence="1 2">
    <name type="scientific">Vaccinium darrowii</name>
    <dbReference type="NCBI Taxonomy" id="229202"/>
    <lineage>
        <taxon>Eukaryota</taxon>
        <taxon>Viridiplantae</taxon>
        <taxon>Streptophyta</taxon>
        <taxon>Embryophyta</taxon>
        <taxon>Tracheophyta</taxon>
        <taxon>Spermatophyta</taxon>
        <taxon>Magnoliopsida</taxon>
        <taxon>eudicotyledons</taxon>
        <taxon>Gunneridae</taxon>
        <taxon>Pentapetalae</taxon>
        <taxon>asterids</taxon>
        <taxon>Ericales</taxon>
        <taxon>Ericaceae</taxon>
        <taxon>Vaccinioideae</taxon>
        <taxon>Vaccinieae</taxon>
        <taxon>Vaccinium</taxon>
    </lineage>
</organism>
<proteinExistence type="predicted"/>
<evidence type="ECO:0000313" key="1">
    <source>
        <dbReference type="EMBL" id="KAH7864657.1"/>
    </source>
</evidence>
<dbReference type="Proteomes" id="UP000828048">
    <property type="component" value="Chromosome 12"/>
</dbReference>
<sequence>MSWIPEDRAETFPAVCLNFKKRSPVDTIKSIDYLYLEGHFKYTLSLSPAAGTVGHHFHVQYDPIPKTYGCVLQSEETILFWRDVALTENKEKKRKDLSEQQFLLRRCSKIGNWVSSFAQNLESDIAQT</sequence>
<comment type="caution">
    <text evidence="1">The sequence shown here is derived from an EMBL/GenBank/DDBJ whole genome shotgun (WGS) entry which is preliminary data.</text>
</comment>
<reference evidence="1 2" key="1">
    <citation type="journal article" date="2021" name="Hortic Res">
        <title>High-quality reference genome and annotation aids understanding of berry development for evergreen blueberry (Vaccinium darrowii).</title>
        <authorList>
            <person name="Yu J."/>
            <person name="Hulse-Kemp A.M."/>
            <person name="Babiker E."/>
            <person name="Staton M."/>
        </authorList>
    </citation>
    <scope>NUCLEOTIDE SEQUENCE [LARGE SCALE GENOMIC DNA]</scope>
    <source>
        <strain evidence="2">cv. NJ 8807/NJ 8810</strain>
        <tissue evidence="1">Young leaf</tissue>
    </source>
</reference>